<evidence type="ECO:0000313" key="2">
    <source>
        <dbReference type="Proteomes" id="UP000029622"/>
    </source>
</evidence>
<keyword evidence="1" id="KW-0808">Transferase</keyword>
<evidence type="ECO:0000313" key="1">
    <source>
        <dbReference type="EMBL" id="KGG79683.1"/>
    </source>
</evidence>
<accession>A0A096BG33</accession>
<dbReference type="Pfam" id="PF02348">
    <property type="entry name" value="CTP_transf_3"/>
    <property type="match status" value="1"/>
</dbReference>
<proteinExistence type="predicted"/>
<dbReference type="InterPro" id="IPR003329">
    <property type="entry name" value="Cytidylyl_trans"/>
</dbReference>
<keyword evidence="1" id="KW-0548">Nucleotidyltransferase</keyword>
<name>A0A096BG33_9FIRM</name>
<dbReference type="InterPro" id="IPR050793">
    <property type="entry name" value="CMP-NeuNAc_synthase"/>
</dbReference>
<dbReference type="InterPro" id="IPR029044">
    <property type="entry name" value="Nucleotide-diphossugar_trans"/>
</dbReference>
<dbReference type="EMBL" id="AZTB01000067">
    <property type="protein sequence ID" value="KGG79683.1"/>
    <property type="molecule type" value="Genomic_DNA"/>
</dbReference>
<sequence length="233" mass="26599">MYKNKTFLAVIPARSGSKGIPNKNIVNINGKPLIQYTIDEALKSKYLDKIIVSTDSEKIANIARKCGANVPFLRPAELASDTAKTIDVLIHVIDELKKIGDKYDYVVLLQPTQPLRQAFHIDEAIEKIVNNNESSLVSVSKVKEHPILIRTIKEDGTLENLLKVNSTVRRQDFPDYYKVNGAIYINKINETFNNNLSLNDNKIPYIMEEEYDIDIDVPLDLEIFKIKLREIKR</sequence>
<gene>
    <name evidence="1" type="ORF">Y919_10585</name>
</gene>
<protein>
    <submittedName>
        <fullName evidence="1">Acylneuraminate cytidylyltransferase</fullName>
    </submittedName>
</protein>
<dbReference type="GO" id="GO:0008781">
    <property type="term" value="F:N-acylneuraminate cytidylyltransferase activity"/>
    <property type="evidence" value="ECO:0007669"/>
    <property type="project" value="TreeGrafter"/>
</dbReference>
<reference evidence="1 2" key="1">
    <citation type="submission" date="2013-12" db="EMBL/GenBank/DDBJ databases">
        <title>Draft genome sequence of Caloranaerobacter sp. H53214.</title>
        <authorList>
            <person name="Jiang L.J."/>
            <person name="Shao Z.Z."/>
            <person name="Long M.N."/>
        </authorList>
    </citation>
    <scope>NUCLEOTIDE SEQUENCE [LARGE SCALE GENOMIC DNA]</scope>
    <source>
        <strain evidence="1 2">H53214</strain>
    </source>
</reference>
<dbReference type="SUPFAM" id="SSF53448">
    <property type="entry name" value="Nucleotide-diphospho-sugar transferases"/>
    <property type="match status" value="1"/>
</dbReference>
<dbReference type="PANTHER" id="PTHR21485">
    <property type="entry name" value="HAD SUPERFAMILY MEMBERS CMAS AND KDSC"/>
    <property type="match status" value="1"/>
</dbReference>
<dbReference type="STRING" id="1156417.Y919_10585"/>
<dbReference type="PANTHER" id="PTHR21485:SF6">
    <property type="entry name" value="N-ACYLNEURAMINATE CYTIDYLYLTRANSFERASE-RELATED"/>
    <property type="match status" value="1"/>
</dbReference>
<dbReference type="Proteomes" id="UP000029622">
    <property type="component" value="Unassembled WGS sequence"/>
</dbReference>
<organism evidence="1 2">
    <name type="scientific">Caloranaerobacter azorensis H53214</name>
    <dbReference type="NCBI Taxonomy" id="1156417"/>
    <lineage>
        <taxon>Bacteria</taxon>
        <taxon>Bacillati</taxon>
        <taxon>Bacillota</taxon>
        <taxon>Tissierellia</taxon>
        <taxon>Tissierellales</taxon>
        <taxon>Thermohalobacteraceae</taxon>
        <taxon>Caloranaerobacter</taxon>
    </lineage>
</organism>
<dbReference type="RefSeq" id="WP_035164588.1">
    <property type="nucleotide sequence ID" value="NZ_AZTB01000067.1"/>
</dbReference>
<dbReference type="CDD" id="cd02513">
    <property type="entry name" value="CMP-NeuAc_Synthase"/>
    <property type="match status" value="1"/>
</dbReference>
<dbReference type="Gene3D" id="3.90.550.10">
    <property type="entry name" value="Spore Coat Polysaccharide Biosynthesis Protein SpsA, Chain A"/>
    <property type="match status" value="1"/>
</dbReference>
<dbReference type="AlphaFoldDB" id="A0A096BG33"/>
<comment type="caution">
    <text evidence="1">The sequence shown here is derived from an EMBL/GenBank/DDBJ whole genome shotgun (WGS) entry which is preliminary data.</text>
</comment>